<name>A0A4U0TUX6_9PEZI</name>
<dbReference type="OrthoDB" id="3937953at2759"/>
<feature type="region of interest" description="Disordered" evidence="1">
    <location>
        <begin position="102"/>
        <end position="124"/>
    </location>
</feature>
<feature type="compositionally biased region" description="Low complexity" evidence="1">
    <location>
        <begin position="145"/>
        <end position="154"/>
    </location>
</feature>
<feature type="region of interest" description="Disordered" evidence="1">
    <location>
        <begin position="140"/>
        <end position="160"/>
    </location>
</feature>
<protein>
    <submittedName>
        <fullName evidence="2">Uncharacterized protein</fullName>
    </submittedName>
</protein>
<reference evidence="2 3" key="1">
    <citation type="submission" date="2017-03" db="EMBL/GenBank/DDBJ databases">
        <title>Genomes of endolithic fungi from Antarctica.</title>
        <authorList>
            <person name="Coleine C."/>
            <person name="Masonjones S."/>
            <person name="Stajich J.E."/>
        </authorList>
    </citation>
    <scope>NUCLEOTIDE SEQUENCE [LARGE SCALE GENOMIC DNA]</scope>
    <source>
        <strain evidence="2 3">CCFEE 5311</strain>
    </source>
</reference>
<evidence type="ECO:0000313" key="3">
    <source>
        <dbReference type="Proteomes" id="UP000310066"/>
    </source>
</evidence>
<organism evidence="2 3">
    <name type="scientific">Friedmanniomyces endolithicus</name>
    <dbReference type="NCBI Taxonomy" id="329885"/>
    <lineage>
        <taxon>Eukaryota</taxon>
        <taxon>Fungi</taxon>
        <taxon>Dikarya</taxon>
        <taxon>Ascomycota</taxon>
        <taxon>Pezizomycotina</taxon>
        <taxon>Dothideomycetes</taxon>
        <taxon>Dothideomycetidae</taxon>
        <taxon>Mycosphaerellales</taxon>
        <taxon>Teratosphaeriaceae</taxon>
        <taxon>Friedmanniomyces</taxon>
    </lineage>
</organism>
<proteinExistence type="predicted"/>
<feature type="region of interest" description="Disordered" evidence="1">
    <location>
        <begin position="20"/>
        <end position="87"/>
    </location>
</feature>
<dbReference type="Proteomes" id="UP000310066">
    <property type="component" value="Unassembled WGS sequence"/>
</dbReference>
<dbReference type="AlphaFoldDB" id="A0A4U0TUX6"/>
<evidence type="ECO:0000313" key="2">
    <source>
        <dbReference type="EMBL" id="TKA25796.1"/>
    </source>
</evidence>
<sequence>MQWSLPPIVERSEEYVPVLPDARTPYPYDPVRNSIEVRDTTSTGQDAVEMASDPEDLALSSGPEDLALSSDPEDLALPPDESDSSMSMVESGGILMCDNTDWSDDASPEISPQEYADSSSNESVDMCDDFTVNDRAMYHGNPYKSSTDSATSVSDSDETTAMIQETSSLPHDDTSDNDMQVLEAVAVEYLSAGKGYSGADDVRHARQNLRLITPAAIRSNGISTTAEQVTPASPEWRFHEIVAERHAHNGKWFQVVWCPSWVHESTLGDIDLIRYYHIVKFGKPWAIQRWDDDHY</sequence>
<dbReference type="EMBL" id="NAJP01000149">
    <property type="protein sequence ID" value="TKA25796.1"/>
    <property type="molecule type" value="Genomic_DNA"/>
</dbReference>
<evidence type="ECO:0000256" key="1">
    <source>
        <dbReference type="SAM" id="MobiDB-lite"/>
    </source>
</evidence>
<comment type="caution">
    <text evidence="2">The sequence shown here is derived from an EMBL/GenBank/DDBJ whole genome shotgun (WGS) entry which is preliminary data.</text>
</comment>
<gene>
    <name evidence="2" type="ORF">B0A54_17584</name>
</gene>
<accession>A0A4U0TUX6</accession>